<dbReference type="RefSeq" id="WP_121935665.1">
    <property type="nucleotide sequence ID" value="NZ_RDOJ01000025.1"/>
</dbReference>
<dbReference type="InterPro" id="IPR013991">
    <property type="entry name" value="PhnaA_N_proteobac"/>
</dbReference>
<dbReference type="SMART" id="SM00782">
    <property type="entry name" value="PhnA_Zn_Ribbon"/>
    <property type="match status" value="1"/>
</dbReference>
<dbReference type="AlphaFoldDB" id="A0A3L9M199"/>
<name>A0A3L9M199_9FLAO</name>
<organism evidence="2 3">
    <name type="scientific">Faecalibacter macacae</name>
    <dbReference type="NCBI Taxonomy" id="1859289"/>
    <lineage>
        <taxon>Bacteria</taxon>
        <taxon>Pseudomonadati</taxon>
        <taxon>Bacteroidota</taxon>
        <taxon>Flavobacteriia</taxon>
        <taxon>Flavobacteriales</taxon>
        <taxon>Weeksellaceae</taxon>
        <taxon>Faecalibacter</taxon>
    </lineage>
</organism>
<evidence type="ECO:0000313" key="2">
    <source>
        <dbReference type="EMBL" id="RLZ06541.1"/>
    </source>
</evidence>
<reference evidence="2 3" key="1">
    <citation type="submission" date="2018-10" db="EMBL/GenBank/DDBJ databases">
        <authorList>
            <person name="Chen X."/>
        </authorList>
    </citation>
    <scope>NUCLEOTIDE SEQUENCE [LARGE SCALE GENOMIC DNA]</scope>
    <source>
        <strain evidence="2 3">YIM 102668</strain>
    </source>
</reference>
<evidence type="ECO:0000259" key="1">
    <source>
        <dbReference type="SMART" id="SM00782"/>
    </source>
</evidence>
<dbReference type="Gene3D" id="2.30.30.40">
    <property type="entry name" value="SH3 Domains"/>
    <property type="match status" value="1"/>
</dbReference>
<dbReference type="PANTHER" id="PTHR30305">
    <property type="entry name" value="PROTEIN YJDM-RELATED"/>
    <property type="match status" value="1"/>
</dbReference>
<dbReference type="Pfam" id="PF03831">
    <property type="entry name" value="YjdM"/>
    <property type="match status" value="1"/>
</dbReference>
<protein>
    <submittedName>
        <fullName evidence="2">PhnA protein</fullName>
    </submittedName>
</protein>
<dbReference type="InterPro" id="IPR013988">
    <property type="entry name" value="YjdM_C"/>
</dbReference>
<dbReference type="Proteomes" id="UP000275348">
    <property type="component" value="Unassembled WGS sequence"/>
</dbReference>
<keyword evidence="3" id="KW-1185">Reference proteome</keyword>
<dbReference type="SUPFAM" id="SSF82057">
    <property type="entry name" value="Prokaryotic SH3-related domain"/>
    <property type="match status" value="1"/>
</dbReference>
<dbReference type="PANTHER" id="PTHR30305:SF3">
    <property type="entry name" value="PROTEIN YJDM"/>
    <property type="match status" value="1"/>
</dbReference>
<evidence type="ECO:0000313" key="3">
    <source>
        <dbReference type="Proteomes" id="UP000275348"/>
    </source>
</evidence>
<gene>
    <name evidence="2" type="ORF">EAH69_13100</name>
</gene>
<comment type="caution">
    <text evidence="2">The sequence shown here is derived from an EMBL/GenBank/DDBJ whole genome shotgun (WGS) entry which is preliminary data.</text>
</comment>
<dbReference type="EMBL" id="RDOJ01000025">
    <property type="protein sequence ID" value="RLZ06541.1"/>
    <property type="molecule type" value="Genomic_DNA"/>
</dbReference>
<feature type="domain" description="PhnA protein N-terminal proteobacterial" evidence="1">
    <location>
        <begin position="6"/>
        <end position="52"/>
    </location>
</feature>
<dbReference type="OrthoDB" id="9810131at2"/>
<proteinExistence type="predicted"/>
<sequence>MKIDTLLKERSGNQCELSGATDNLKIYEVQPDASSNPDRIILINEKCLAQVEKREELDAAFWEPILLTSMWSEVPGVQVLSWRMLNRFRNESWAADAIDMMYFDDETLEYAKASGDHIGDGAVQLHKDCNGNILANGDTVSLTKDLDVKGSSLNAKIGTAVRNIRLVHDNHEQIEGKVEGQSIVILTKYVKKQA</sequence>
<accession>A0A3L9M199</accession>